<comment type="caution">
    <text evidence="3">The sequence shown here is derived from an EMBL/GenBank/DDBJ whole genome shotgun (WGS) entry which is preliminary data.</text>
</comment>
<organism evidence="3 4">
    <name type="scientific">Collybiopsis confluens</name>
    <dbReference type="NCBI Taxonomy" id="2823264"/>
    <lineage>
        <taxon>Eukaryota</taxon>
        <taxon>Fungi</taxon>
        <taxon>Dikarya</taxon>
        <taxon>Basidiomycota</taxon>
        <taxon>Agaricomycotina</taxon>
        <taxon>Agaricomycetes</taxon>
        <taxon>Agaricomycetidae</taxon>
        <taxon>Agaricales</taxon>
        <taxon>Marasmiineae</taxon>
        <taxon>Omphalotaceae</taxon>
        <taxon>Collybiopsis</taxon>
    </lineage>
</organism>
<dbReference type="InterPro" id="IPR038921">
    <property type="entry name" value="YOR389W-like"/>
</dbReference>
<dbReference type="PANTHER" id="PTHR35204">
    <property type="entry name" value="YALI0A21131P"/>
    <property type="match status" value="1"/>
</dbReference>
<dbReference type="PANTHER" id="PTHR35204:SF1">
    <property type="entry name" value="ENTEROTOXIN"/>
    <property type="match status" value="1"/>
</dbReference>
<dbReference type="EMBL" id="JAACJN010000202">
    <property type="protein sequence ID" value="KAF5362580.1"/>
    <property type="molecule type" value="Genomic_DNA"/>
</dbReference>
<keyword evidence="2" id="KW-0732">Signal</keyword>
<feature type="chain" id="PRO_5034707308" evidence="2">
    <location>
        <begin position="24"/>
        <end position="473"/>
    </location>
</feature>
<feature type="signal peptide" evidence="2">
    <location>
        <begin position="1"/>
        <end position="23"/>
    </location>
</feature>
<proteinExistence type="predicted"/>
<accession>A0A8H5GD63</accession>
<dbReference type="Proteomes" id="UP000518752">
    <property type="component" value="Unassembled WGS sequence"/>
</dbReference>
<dbReference type="OrthoDB" id="10261782at2759"/>
<feature type="region of interest" description="Disordered" evidence="1">
    <location>
        <begin position="204"/>
        <end position="245"/>
    </location>
</feature>
<reference evidence="3 4" key="1">
    <citation type="journal article" date="2020" name="ISME J.">
        <title>Uncovering the hidden diversity of litter-decomposition mechanisms in mushroom-forming fungi.</title>
        <authorList>
            <person name="Floudas D."/>
            <person name="Bentzer J."/>
            <person name="Ahren D."/>
            <person name="Johansson T."/>
            <person name="Persson P."/>
            <person name="Tunlid A."/>
        </authorList>
    </citation>
    <scope>NUCLEOTIDE SEQUENCE [LARGE SCALE GENOMIC DNA]</scope>
    <source>
        <strain evidence="3 4">CBS 406.79</strain>
    </source>
</reference>
<name>A0A8H5GD63_9AGAR</name>
<evidence type="ECO:0000313" key="3">
    <source>
        <dbReference type="EMBL" id="KAF5362580.1"/>
    </source>
</evidence>
<evidence type="ECO:0000256" key="2">
    <source>
        <dbReference type="SAM" id="SignalP"/>
    </source>
</evidence>
<keyword evidence="4" id="KW-1185">Reference proteome</keyword>
<dbReference type="AlphaFoldDB" id="A0A8H5GD63"/>
<gene>
    <name evidence="3" type="ORF">D9757_013316</name>
</gene>
<sequence length="473" mass="52581">MPSRRLKGLFGISLALSIPLAQAAQIPTFVDQPHFISSFHPLENDDKLWDIKILPNVNATGHLVFETVNSLLQHWPNTRYRNVPGTVSPGTLQTLNTRPCFVARDRRTRVAGCLWSPPSDLSIFSTLMEALLQRCLMERWIRKISLPSVELHTDKYWDERGRINALCKRFKGLGVDGFVRMEMDFEIILCDFADGVEVEALNLRASPGGRRGPPPGGPGRIPDRPDTSYAPFDGPPEPLYPENSTFNSPFAPKTGNAVGEAFISGAWHNFYPGDTRIKLDLTRLVSLYDTSLVPSLVQERFGKPRIEHRLLGISDEDLNAVVGKVEELSASRGAVSSDAGGGSEIDWGTLIRLVVKRFSDRLETIQYLLNSTAETGGPARQEQKKEDVARALQARLQTMLQPYLLNDIKPPTEVDADKSLEWVSPLYERCSTTYTSYITSTPSLYARLTPSETLILGGVEETTREICRVVVGG</sequence>
<protein>
    <submittedName>
        <fullName evidence="3">Uncharacterized protein</fullName>
    </submittedName>
</protein>
<evidence type="ECO:0000313" key="4">
    <source>
        <dbReference type="Proteomes" id="UP000518752"/>
    </source>
</evidence>
<evidence type="ECO:0000256" key="1">
    <source>
        <dbReference type="SAM" id="MobiDB-lite"/>
    </source>
</evidence>